<reference evidence="2" key="1">
    <citation type="submission" date="2018-02" db="EMBL/GenBank/DDBJ databases">
        <title>Rhizophora mucronata_Transcriptome.</title>
        <authorList>
            <person name="Meera S.P."/>
            <person name="Sreeshan A."/>
            <person name="Augustine A."/>
        </authorList>
    </citation>
    <scope>NUCLEOTIDE SEQUENCE</scope>
    <source>
        <tissue evidence="2">Leaf</tissue>
    </source>
</reference>
<proteinExistence type="predicted"/>
<evidence type="ECO:0000313" key="2">
    <source>
        <dbReference type="EMBL" id="MBW88530.1"/>
    </source>
</evidence>
<keyword evidence="1" id="KW-1133">Transmembrane helix</keyword>
<feature type="transmembrane region" description="Helical" evidence="1">
    <location>
        <begin position="17"/>
        <end position="35"/>
    </location>
</feature>
<name>A0A2P2J4Z9_RHIMU</name>
<protein>
    <submittedName>
        <fullName evidence="2">Uncharacterized protein</fullName>
    </submittedName>
</protein>
<dbReference type="EMBL" id="GGEC01008047">
    <property type="protein sequence ID" value="MBW88530.1"/>
    <property type="molecule type" value="Transcribed_RNA"/>
</dbReference>
<accession>A0A2P2J4Z9</accession>
<keyword evidence="1" id="KW-0812">Transmembrane</keyword>
<dbReference type="AlphaFoldDB" id="A0A2P2J4Z9"/>
<evidence type="ECO:0000256" key="1">
    <source>
        <dbReference type="SAM" id="Phobius"/>
    </source>
</evidence>
<organism evidence="2">
    <name type="scientific">Rhizophora mucronata</name>
    <name type="common">Asiatic mangrove</name>
    <dbReference type="NCBI Taxonomy" id="61149"/>
    <lineage>
        <taxon>Eukaryota</taxon>
        <taxon>Viridiplantae</taxon>
        <taxon>Streptophyta</taxon>
        <taxon>Embryophyta</taxon>
        <taxon>Tracheophyta</taxon>
        <taxon>Spermatophyta</taxon>
        <taxon>Magnoliopsida</taxon>
        <taxon>eudicotyledons</taxon>
        <taxon>Gunneridae</taxon>
        <taxon>Pentapetalae</taxon>
        <taxon>rosids</taxon>
        <taxon>fabids</taxon>
        <taxon>Malpighiales</taxon>
        <taxon>Rhizophoraceae</taxon>
        <taxon>Rhizophora</taxon>
    </lineage>
</organism>
<sequence>MIQHLVEASIIGQNRKIICLTFSSWCTIFLVLYQFELTKMPQWYNM</sequence>
<keyword evidence="1" id="KW-0472">Membrane</keyword>